<feature type="region of interest" description="Disordered" evidence="2">
    <location>
        <begin position="228"/>
        <end position="247"/>
    </location>
</feature>
<dbReference type="AlphaFoldDB" id="A0A7S2XYZ6"/>
<evidence type="ECO:0000256" key="1">
    <source>
        <dbReference type="SAM" id="Coils"/>
    </source>
</evidence>
<feature type="coiled-coil region" evidence="1">
    <location>
        <begin position="60"/>
        <end position="122"/>
    </location>
</feature>
<dbReference type="Gene3D" id="1.10.287.1490">
    <property type="match status" value="1"/>
</dbReference>
<evidence type="ECO:0000256" key="2">
    <source>
        <dbReference type="SAM" id="MobiDB-lite"/>
    </source>
</evidence>
<gene>
    <name evidence="3" type="ORF">FJAP1339_LOCUS7334</name>
</gene>
<name>A0A7S2XYZ6_9STRA</name>
<protein>
    <submittedName>
        <fullName evidence="3">Uncharacterized protein</fullName>
    </submittedName>
</protein>
<dbReference type="EMBL" id="HBHR01014750">
    <property type="protein sequence ID" value="CAD9866056.1"/>
    <property type="molecule type" value="Transcribed_RNA"/>
</dbReference>
<sequence>MNGYSSHADPINLESSPHQVRATVRKSVPAGVALYECREISPERKSARQADRCAALAYDVHKLQTALTQAQAELARCRTEIPQHGRMVSDLRGVVDAQHREIVKYKALLDGVELEKGDLERQKCELSKDRDRLIKVVRRYQSPTSGPQSVIDSLRREVQHLEQTIAQQDQRGHREKATLEQEVDDLKRDLVRERNDNRRCRDALTAANNRCAVLEGEKEDLSRAVHNARQNAEDARRRAEDSMNTSEATVREFEDRLQQALTQGSSQQEDLDDVRAECERLYQQNRDKQAQIDELNMRLRHFKDLSDSQSHSLQRAREALLDAQQKRKNIENVQRLEHMNMRSRARESSPERRCVYCGQVCRGCSPSRRANDRLRSSTEGRIQAPPPYSR</sequence>
<accession>A0A7S2XYZ6</accession>
<feature type="region of interest" description="Disordered" evidence="2">
    <location>
        <begin position="364"/>
        <end position="390"/>
    </location>
</feature>
<feature type="compositionally biased region" description="Basic and acidic residues" evidence="2">
    <location>
        <begin position="231"/>
        <end position="241"/>
    </location>
</feature>
<feature type="compositionally biased region" description="Basic and acidic residues" evidence="2">
    <location>
        <begin position="369"/>
        <end position="378"/>
    </location>
</feature>
<reference evidence="3" key="1">
    <citation type="submission" date="2021-01" db="EMBL/GenBank/DDBJ databases">
        <authorList>
            <person name="Corre E."/>
            <person name="Pelletier E."/>
            <person name="Niang G."/>
            <person name="Scheremetjew M."/>
            <person name="Finn R."/>
            <person name="Kale V."/>
            <person name="Holt S."/>
            <person name="Cochrane G."/>
            <person name="Meng A."/>
            <person name="Brown T."/>
            <person name="Cohen L."/>
        </authorList>
    </citation>
    <scope>NUCLEOTIDE SEQUENCE</scope>
    <source>
        <strain evidence="3">CCMP1661</strain>
    </source>
</reference>
<organism evidence="3">
    <name type="scientific">Fibrocapsa japonica</name>
    <dbReference type="NCBI Taxonomy" id="94617"/>
    <lineage>
        <taxon>Eukaryota</taxon>
        <taxon>Sar</taxon>
        <taxon>Stramenopiles</taxon>
        <taxon>Ochrophyta</taxon>
        <taxon>Raphidophyceae</taxon>
        <taxon>Chattonellales</taxon>
        <taxon>Chattonellaceae</taxon>
        <taxon>Fibrocapsa</taxon>
    </lineage>
</organism>
<proteinExistence type="predicted"/>
<feature type="region of interest" description="Disordered" evidence="2">
    <location>
        <begin position="1"/>
        <end position="20"/>
    </location>
</feature>
<evidence type="ECO:0000313" key="3">
    <source>
        <dbReference type="EMBL" id="CAD9866056.1"/>
    </source>
</evidence>
<keyword evidence="1" id="KW-0175">Coiled coil</keyword>